<keyword evidence="2" id="KW-1185">Reference proteome</keyword>
<evidence type="ECO:0000313" key="2">
    <source>
        <dbReference type="Proteomes" id="UP000674938"/>
    </source>
</evidence>
<protein>
    <recommendedName>
        <fullName evidence="3">DUF3168 domain-containing protein</fullName>
    </recommendedName>
</protein>
<accession>A0A940P9E6</accession>
<name>A0A940P9E6_9ENTE</name>
<proteinExistence type="predicted"/>
<comment type="caution">
    <text evidence="1">The sequence shown here is derived from an EMBL/GenBank/DDBJ whole genome shotgun (WGS) entry which is preliminary data.</text>
</comment>
<evidence type="ECO:0000313" key="1">
    <source>
        <dbReference type="EMBL" id="MBP1040367.1"/>
    </source>
</evidence>
<organism evidence="1 2">
    <name type="scientific">Vagococcus allomyrinae</name>
    <dbReference type="NCBI Taxonomy" id="2794353"/>
    <lineage>
        <taxon>Bacteria</taxon>
        <taxon>Bacillati</taxon>
        <taxon>Bacillota</taxon>
        <taxon>Bacilli</taxon>
        <taxon>Lactobacillales</taxon>
        <taxon>Enterococcaceae</taxon>
        <taxon>Vagococcus</taxon>
    </lineage>
</organism>
<sequence length="129" mass="14611">MIIDMTRTIVQTIASIPEAINWVVKVNKVPNISANKLPHAQYPAISVFESGNDPEMHADDEEQTSMITYQISLVSTDGSHGRVQNFIDSKMKEMGFIRLANVPILFDEKTTITNRVLLYTQEIEHSVYE</sequence>
<evidence type="ECO:0008006" key="3">
    <source>
        <dbReference type="Google" id="ProtNLM"/>
    </source>
</evidence>
<dbReference type="RefSeq" id="WP_209525257.1">
    <property type="nucleotide sequence ID" value="NZ_JAEEGA010000002.1"/>
</dbReference>
<dbReference type="AlphaFoldDB" id="A0A940P9E6"/>
<dbReference type="Proteomes" id="UP000674938">
    <property type="component" value="Unassembled WGS sequence"/>
</dbReference>
<gene>
    <name evidence="1" type="ORF">I6N95_05000</name>
</gene>
<reference evidence="1" key="1">
    <citation type="submission" date="2020-12" db="EMBL/GenBank/DDBJ databases">
        <title>Vagococcus allomyrinae sp. nov. and Enterococcus lavae sp. nov., isolated from the larvae of Allomyrina dichotoma.</title>
        <authorList>
            <person name="Lee S.D."/>
        </authorList>
    </citation>
    <scope>NUCLEOTIDE SEQUENCE</scope>
    <source>
        <strain evidence="1">BWB3-3</strain>
    </source>
</reference>
<dbReference type="EMBL" id="JAEEGA010000002">
    <property type="protein sequence ID" value="MBP1040367.1"/>
    <property type="molecule type" value="Genomic_DNA"/>
</dbReference>